<dbReference type="PANTHER" id="PTHR11792">
    <property type="entry name" value="ARRESTIN"/>
    <property type="match status" value="1"/>
</dbReference>
<accession>A0ABM1BWH9</accession>
<dbReference type="PANTHER" id="PTHR11792:SF17">
    <property type="entry name" value="KURTZ ARRESTIN"/>
    <property type="match status" value="1"/>
</dbReference>
<dbReference type="InterPro" id="IPR000698">
    <property type="entry name" value="Arrestin"/>
</dbReference>
<feature type="domain" description="Arrestin C-terminal-like" evidence="2">
    <location>
        <begin position="31"/>
        <end position="188"/>
    </location>
</feature>
<dbReference type="InterPro" id="IPR014752">
    <property type="entry name" value="Arrestin-like_C"/>
</dbReference>
<sequence length="247" mass="27442">MSLRCIHYSPTGNFNSLTHPTASLRKTFSFSPGRLDVEVMLDREVYDQGDTLRVHVTVNNNSIKTVQRIKLYVIQHVFVCMFTNGHFKNVVGNAETDKKHPIPAGASISRDFAIKLMNYLKYPVALAVESGLQEDNLILASTTTSAGPKEKTPYGVIVSYEVKVKVILGCIDRSIVLRLPFQILTFRPLDDQTKSSFDEGLTSQQKTISIDLVEVDPVVAEQITKLGSLNTWTCTGSEQREKGSSNC</sequence>
<reference evidence="4" key="1">
    <citation type="submission" date="2025-08" db="UniProtKB">
        <authorList>
            <consortium name="RefSeq"/>
        </authorList>
    </citation>
    <scope>IDENTIFICATION</scope>
    <source>
        <tissue evidence="4">Muscle</tissue>
    </source>
</reference>
<organism evidence="3 4">
    <name type="scientific">Limulus polyphemus</name>
    <name type="common">Atlantic horseshoe crab</name>
    <dbReference type="NCBI Taxonomy" id="6850"/>
    <lineage>
        <taxon>Eukaryota</taxon>
        <taxon>Metazoa</taxon>
        <taxon>Ecdysozoa</taxon>
        <taxon>Arthropoda</taxon>
        <taxon>Chelicerata</taxon>
        <taxon>Merostomata</taxon>
        <taxon>Xiphosura</taxon>
        <taxon>Limulidae</taxon>
        <taxon>Limulus</taxon>
    </lineage>
</organism>
<dbReference type="GeneID" id="106473884"/>
<dbReference type="Pfam" id="PF02752">
    <property type="entry name" value="Arrestin_C"/>
    <property type="match status" value="1"/>
</dbReference>
<dbReference type="InterPro" id="IPR014756">
    <property type="entry name" value="Ig_E-set"/>
</dbReference>
<dbReference type="SMART" id="SM01017">
    <property type="entry name" value="Arrestin_C"/>
    <property type="match status" value="1"/>
</dbReference>
<evidence type="ECO:0000313" key="4">
    <source>
        <dbReference type="RefSeq" id="XP_013790023.1"/>
    </source>
</evidence>
<evidence type="ECO:0000313" key="3">
    <source>
        <dbReference type="Proteomes" id="UP000694941"/>
    </source>
</evidence>
<evidence type="ECO:0000256" key="1">
    <source>
        <dbReference type="ARBA" id="ARBA00005298"/>
    </source>
</evidence>
<keyword evidence="3" id="KW-1185">Reference proteome</keyword>
<dbReference type="Gene3D" id="2.60.40.640">
    <property type="match status" value="1"/>
</dbReference>
<dbReference type="InterPro" id="IPR011022">
    <property type="entry name" value="Arrestin_C-like"/>
</dbReference>
<evidence type="ECO:0000259" key="2">
    <source>
        <dbReference type="SMART" id="SM01017"/>
    </source>
</evidence>
<protein>
    <submittedName>
        <fullName evidence="4">Probable beta-arrestin</fullName>
    </submittedName>
</protein>
<name>A0ABM1BWH9_LIMPO</name>
<dbReference type="RefSeq" id="XP_013790023.1">
    <property type="nucleotide sequence ID" value="XM_013934569.1"/>
</dbReference>
<proteinExistence type="inferred from homology"/>
<dbReference type="Proteomes" id="UP000694941">
    <property type="component" value="Unplaced"/>
</dbReference>
<gene>
    <name evidence="4" type="primary">LOC106473884</name>
</gene>
<dbReference type="SUPFAM" id="SSF81296">
    <property type="entry name" value="E set domains"/>
    <property type="match status" value="1"/>
</dbReference>
<comment type="similarity">
    <text evidence="1">Belongs to the arrestin family.</text>
</comment>